<name>A0A1I7I1S2_9PROT</name>
<organism evidence="1 2">
    <name type="scientific">Nitrosospira multiformis</name>
    <dbReference type="NCBI Taxonomy" id="1231"/>
    <lineage>
        <taxon>Bacteria</taxon>
        <taxon>Pseudomonadati</taxon>
        <taxon>Pseudomonadota</taxon>
        <taxon>Betaproteobacteria</taxon>
        <taxon>Nitrosomonadales</taxon>
        <taxon>Nitrosomonadaceae</taxon>
        <taxon>Nitrosospira</taxon>
    </lineage>
</organism>
<evidence type="ECO:0000313" key="1">
    <source>
        <dbReference type="EMBL" id="SFU66884.1"/>
    </source>
</evidence>
<dbReference type="EMBL" id="FPBZ01000013">
    <property type="protein sequence ID" value="SFU66884.1"/>
    <property type="molecule type" value="Genomic_DNA"/>
</dbReference>
<protein>
    <submittedName>
        <fullName evidence="1">Uncharacterized protein</fullName>
    </submittedName>
</protein>
<reference evidence="1 2" key="1">
    <citation type="submission" date="2016-10" db="EMBL/GenBank/DDBJ databases">
        <authorList>
            <person name="de Groot N.N."/>
        </authorList>
    </citation>
    <scope>NUCLEOTIDE SEQUENCE [LARGE SCALE GENOMIC DNA]</scope>
    <source>
        <strain evidence="1 2">Nl14</strain>
    </source>
</reference>
<gene>
    <name evidence="1" type="ORF">SAMN05216417_11395</name>
</gene>
<dbReference type="Proteomes" id="UP000182649">
    <property type="component" value="Unassembled WGS sequence"/>
</dbReference>
<proteinExistence type="predicted"/>
<sequence>MLRLFSFLFAAFHILCNGFSIFQHDSLPDSLAIAVIISAHDLSSPAHATIGIGEGLRLVGFVRALRSLSHLALIFLAKRPPISAPR</sequence>
<dbReference type="AlphaFoldDB" id="A0A1I7I1S2"/>
<evidence type="ECO:0000313" key="2">
    <source>
        <dbReference type="Proteomes" id="UP000182649"/>
    </source>
</evidence>
<accession>A0A1I7I1S2</accession>